<dbReference type="SUPFAM" id="SSF55856">
    <property type="entry name" value="Cytochrome b5-like heme/steroid binding domain"/>
    <property type="match status" value="1"/>
</dbReference>
<dbReference type="PANTHER" id="PTHR46237">
    <property type="entry name" value="CYTOCHROME B5 REDUCTASE 4 FAMILY MEMBER"/>
    <property type="match status" value="1"/>
</dbReference>
<dbReference type="InterPro" id="IPR036400">
    <property type="entry name" value="Cyt_B5-like_heme/steroid_sf"/>
</dbReference>
<dbReference type="InterPro" id="IPR008333">
    <property type="entry name" value="Cbr1-like_FAD-bd_dom"/>
</dbReference>
<dbReference type="Proteomes" id="UP001168990">
    <property type="component" value="Unassembled WGS sequence"/>
</dbReference>
<dbReference type="SMART" id="SM01117">
    <property type="entry name" value="Cyt-b5"/>
    <property type="match status" value="1"/>
</dbReference>
<dbReference type="SUPFAM" id="SSF63380">
    <property type="entry name" value="Riboflavin synthase domain-like"/>
    <property type="match status" value="1"/>
</dbReference>
<evidence type="ECO:0000256" key="4">
    <source>
        <dbReference type="ARBA" id="ARBA00023002"/>
    </source>
</evidence>
<keyword evidence="10" id="KW-1185">Reference proteome</keyword>
<keyword evidence="4" id="KW-0560">Oxidoreductase</keyword>
<evidence type="ECO:0000256" key="6">
    <source>
        <dbReference type="SAM" id="MobiDB-lite"/>
    </source>
</evidence>
<protein>
    <recommendedName>
        <fullName evidence="11">Cytochrome-b5 reductase</fullName>
    </recommendedName>
</protein>
<dbReference type="AlphaFoldDB" id="A0AA39FM36"/>
<dbReference type="CDD" id="cd06183">
    <property type="entry name" value="cyt_b5_reduct_like"/>
    <property type="match status" value="1"/>
</dbReference>
<dbReference type="InterPro" id="IPR017927">
    <property type="entry name" value="FAD-bd_FR_type"/>
</dbReference>
<evidence type="ECO:0000256" key="1">
    <source>
        <dbReference type="ARBA" id="ARBA00006105"/>
    </source>
</evidence>
<evidence type="ECO:0000313" key="10">
    <source>
        <dbReference type="Proteomes" id="UP001168990"/>
    </source>
</evidence>
<comment type="similarity">
    <text evidence="1">Belongs to the flavoprotein pyridine nucleotide cytochrome reductase family.</text>
</comment>
<comment type="caution">
    <text evidence="9">The sequence shown here is derived from an EMBL/GenBank/DDBJ whole genome shotgun (WGS) entry which is preliminary data.</text>
</comment>
<dbReference type="GO" id="GO:0006801">
    <property type="term" value="P:superoxide metabolic process"/>
    <property type="evidence" value="ECO:0007669"/>
    <property type="project" value="TreeGrafter"/>
</dbReference>
<dbReference type="PROSITE" id="PS00191">
    <property type="entry name" value="CYTOCHROME_B5_1"/>
    <property type="match status" value="1"/>
</dbReference>
<keyword evidence="2" id="KW-0349">Heme</keyword>
<dbReference type="InterPro" id="IPR039261">
    <property type="entry name" value="FNR_nucleotide-bd"/>
</dbReference>
<feature type="region of interest" description="Disordered" evidence="6">
    <location>
        <begin position="1"/>
        <end position="30"/>
    </location>
</feature>
<dbReference type="InterPro" id="IPR017938">
    <property type="entry name" value="Riboflavin_synthase-like_b-brl"/>
</dbReference>
<dbReference type="InterPro" id="IPR051872">
    <property type="entry name" value="Cytochrome_b5/Flavoprotein_Rdt"/>
</dbReference>
<feature type="region of interest" description="Disordered" evidence="6">
    <location>
        <begin position="70"/>
        <end position="98"/>
    </location>
</feature>
<dbReference type="PROSITE" id="PS50255">
    <property type="entry name" value="CYTOCHROME_B5_2"/>
    <property type="match status" value="1"/>
</dbReference>
<dbReference type="SUPFAM" id="SSF52343">
    <property type="entry name" value="Ferredoxin reductase-like, C-terminal NADP-linked domain"/>
    <property type="match status" value="1"/>
</dbReference>
<dbReference type="GO" id="GO:0004128">
    <property type="term" value="F:cytochrome-b5 reductase activity, acting on NAD(P)H"/>
    <property type="evidence" value="ECO:0007669"/>
    <property type="project" value="TreeGrafter"/>
</dbReference>
<feature type="domain" description="FAD-binding FR-type" evidence="8">
    <location>
        <begin position="344"/>
        <end position="454"/>
    </location>
</feature>
<feature type="domain" description="Cytochrome b5 heme-binding" evidence="7">
    <location>
        <begin position="130"/>
        <end position="206"/>
    </location>
</feature>
<dbReference type="Gene3D" id="2.40.30.10">
    <property type="entry name" value="Translation factors"/>
    <property type="match status" value="1"/>
</dbReference>
<reference evidence="9" key="2">
    <citation type="submission" date="2023-03" db="EMBL/GenBank/DDBJ databases">
        <authorList>
            <person name="Inwood S.N."/>
            <person name="Skelly J.G."/>
            <person name="Guhlin J."/>
            <person name="Harrop T.W.R."/>
            <person name="Goldson S.G."/>
            <person name="Dearden P.K."/>
        </authorList>
    </citation>
    <scope>NUCLEOTIDE SEQUENCE</scope>
    <source>
        <strain evidence="9">Irish</strain>
        <tissue evidence="9">Whole body</tissue>
    </source>
</reference>
<dbReference type="Pfam" id="PF00970">
    <property type="entry name" value="FAD_binding_6"/>
    <property type="match status" value="1"/>
</dbReference>
<dbReference type="PROSITE" id="PS51384">
    <property type="entry name" value="FAD_FR"/>
    <property type="match status" value="1"/>
</dbReference>
<evidence type="ECO:0000256" key="5">
    <source>
        <dbReference type="ARBA" id="ARBA00023004"/>
    </source>
</evidence>
<evidence type="ECO:0000259" key="8">
    <source>
        <dbReference type="PROSITE" id="PS51384"/>
    </source>
</evidence>
<dbReference type="Pfam" id="PF00173">
    <property type="entry name" value="Cyt-b5"/>
    <property type="match status" value="1"/>
</dbReference>
<evidence type="ECO:0008006" key="11">
    <source>
        <dbReference type="Google" id="ProtNLM"/>
    </source>
</evidence>
<dbReference type="EMBL" id="JAQQBS010000002">
    <property type="protein sequence ID" value="KAK0172155.1"/>
    <property type="molecule type" value="Genomic_DNA"/>
</dbReference>
<feature type="compositionally biased region" description="Polar residues" evidence="6">
    <location>
        <begin position="81"/>
        <end position="98"/>
    </location>
</feature>
<keyword evidence="5" id="KW-0408">Iron</keyword>
<gene>
    <name evidence="9" type="ORF">PV328_005505</name>
</gene>
<dbReference type="GO" id="GO:0046872">
    <property type="term" value="F:metal ion binding"/>
    <property type="evidence" value="ECO:0007669"/>
    <property type="project" value="UniProtKB-KW"/>
</dbReference>
<feature type="compositionally biased region" description="Low complexity" evidence="6">
    <location>
        <begin position="8"/>
        <end position="24"/>
    </location>
</feature>
<evidence type="ECO:0000256" key="2">
    <source>
        <dbReference type="ARBA" id="ARBA00022617"/>
    </source>
</evidence>
<evidence type="ECO:0000313" key="9">
    <source>
        <dbReference type="EMBL" id="KAK0172155.1"/>
    </source>
</evidence>
<dbReference type="Gene3D" id="3.40.50.80">
    <property type="entry name" value="Nucleotide-binding domain of ferredoxin-NADP reductase (FNR) module"/>
    <property type="match status" value="1"/>
</dbReference>
<dbReference type="InterPro" id="IPR018506">
    <property type="entry name" value="Cyt_B5_heme-BS"/>
</dbReference>
<name>A0AA39FM36_9HYME</name>
<dbReference type="InterPro" id="IPR001199">
    <property type="entry name" value="Cyt_B5-like_heme/steroid-bd"/>
</dbReference>
<dbReference type="InterPro" id="IPR001433">
    <property type="entry name" value="OxRdtase_FAD/NAD-bd"/>
</dbReference>
<proteinExistence type="inferred from homology"/>
<organism evidence="9 10">
    <name type="scientific">Microctonus aethiopoides</name>
    <dbReference type="NCBI Taxonomy" id="144406"/>
    <lineage>
        <taxon>Eukaryota</taxon>
        <taxon>Metazoa</taxon>
        <taxon>Ecdysozoa</taxon>
        <taxon>Arthropoda</taxon>
        <taxon>Hexapoda</taxon>
        <taxon>Insecta</taxon>
        <taxon>Pterygota</taxon>
        <taxon>Neoptera</taxon>
        <taxon>Endopterygota</taxon>
        <taxon>Hymenoptera</taxon>
        <taxon>Apocrita</taxon>
        <taxon>Ichneumonoidea</taxon>
        <taxon>Braconidae</taxon>
        <taxon>Euphorinae</taxon>
        <taxon>Microctonus</taxon>
    </lineage>
</organism>
<reference evidence="9" key="1">
    <citation type="journal article" date="2023" name="bioRxiv">
        <title>Scaffold-level genome assemblies of two parasitoid biocontrol wasps reveal the parthenogenesis mechanism and an associated novel virus.</title>
        <authorList>
            <person name="Inwood S."/>
            <person name="Skelly J."/>
            <person name="Guhlin J."/>
            <person name="Harrop T."/>
            <person name="Goldson S."/>
            <person name="Dearden P."/>
        </authorList>
    </citation>
    <scope>NUCLEOTIDE SEQUENCE</scope>
    <source>
        <strain evidence="9">Irish</strain>
        <tissue evidence="9">Whole body</tissue>
    </source>
</reference>
<evidence type="ECO:0000259" key="7">
    <source>
        <dbReference type="PROSITE" id="PS50255"/>
    </source>
</evidence>
<dbReference type="PANTHER" id="PTHR46237:SF1">
    <property type="entry name" value="CYTOCHROME B5 REDUCTASE 4"/>
    <property type="match status" value="1"/>
</dbReference>
<dbReference type="GO" id="GO:0020037">
    <property type="term" value="F:heme binding"/>
    <property type="evidence" value="ECO:0007669"/>
    <property type="project" value="InterPro"/>
</dbReference>
<dbReference type="Pfam" id="PF00175">
    <property type="entry name" value="NAD_binding_1"/>
    <property type="match status" value="1"/>
</dbReference>
<sequence>MATIDSTNVQDNCQENNDNDNSNNKTESSKVDIMPGKMKKINLKPSASPTSFLAKSSLLLPTGVAQVKQLPNIPSPKSMENKSNTMAMGSSCSATGNPRNKTALAPGHSLMDWIRLGSSNVDLTGVGGVHQVVTLTELAKHNKRNDAWLAVRGIVFNVTRYMDFHPGGVEELMRGVGKDATKLFEDVHAWVNYQSILQKCIVGRLCRSGKTETSDNPFNSDEKLTEKLSSLKTVGKNSESPKIFSDWKQTTNTITFIYKSTDDKFFPNYQLIRENDNEFKIKINQTNGIINHEYDLIEGVNWPPKWKKNYDTMEIDFCFTKLTGKIWNFYGNRTIGSQIKSTERNYRQWQIVCNTILCDNINRLVLKSKDYMEIMRIGRHVEVKMDVMGTEVSRYYTPVPSSIHPDDEAPGYKPDCLCLIVKRYNDGALSPSITALQQGQYVTLSNELGTFAIESFDQCSIIHLLSAGTGLTPMLGIIQWALCRRNITTINLINFNRNEKNIFYQQQLDKISADKRLNVVHVLSESNDDSWTGRRGKVSDVLLNELIGRAIKHSCIFTCGPIAFMTIAREALVKLGWTTSQLHEFDG</sequence>
<dbReference type="FunFam" id="3.10.120.10:FF:000001">
    <property type="entry name" value="Cytochrome b5 reductase 4"/>
    <property type="match status" value="1"/>
</dbReference>
<dbReference type="GO" id="GO:0005783">
    <property type="term" value="C:endoplasmic reticulum"/>
    <property type="evidence" value="ECO:0007669"/>
    <property type="project" value="TreeGrafter"/>
</dbReference>
<dbReference type="Gene3D" id="3.10.120.10">
    <property type="entry name" value="Cytochrome b5-like heme/steroid binding domain"/>
    <property type="match status" value="1"/>
</dbReference>
<evidence type="ECO:0000256" key="3">
    <source>
        <dbReference type="ARBA" id="ARBA00022723"/>
    </source>
</evidence>
<keyword evidence="3" id="KW-0479">Metal-binding</keyword>
<accession>A0AA39FM36</accession>